<dbReference type="EMBL" id="CP015079">
    <property type="protein sequence ID" value="ANH39609.1"/>
    <property type="molecule type" value="Genomic_DNA"/>
</dbReference>
<proteinExistence type="predicted"/>
<dbReference type="PANTHER" id="PTHR34310">
    <property type="entry name" value="DUF427 DOMAIN PROTEIN (AFU_ORTHOLOGUE AFUA_3G02220)"/>
    <property type="match status" value="1"/>
</dbReference>
<dbReference type="PATRIC" id="fig|1300347.3.peg.3205"/>
<protein>
    <recommendedName>
        <fullName evidence="1">DUF427 domain-containing protein</fullName>
    </recommendedName>
</protein>
<dbReference type="OrthoDB" id="285364at2"/>
<accession>A0A1A9GMU4</accession>
<keyword evidence="3" id="KW-1185">Reference proteome</keyword>
<evidence type="ECO:0000313" key="3">
    <source>
        <dbReference type="Proteomes" id="UP000077868"/>
    </source>
</evidence>
<feature type="domain" description="DUF427" evidence="1">
    <location>
        <begin position="3"/>
        <end position="86"/>
    </location>
</feature>
<dbReference type="KEGG" id="ndk:I601_3202"/>
<dbReference type="AlphaFoldDB" id="A0A1A9GMU4"/>
<dbReference type="Pfam" id="PF04248">
    <property type="entry name" value="NTP_transf_9"/>
    <property type="match status" value="1"/>
</dbReference>
<dbReference type="InterPro" id="IPR038694">
    <property type="entry name" value="DUF427_sf"/>
</dbReference>
<dbReference type="InterPro" id="IPR007361">
    <property type="entry name" value="DUF427"/>
</dbReference>
<dbReference type="Gene3D" id="2.170.150.40">
    <property type="entry name" value="Domain of unknown function (DUF427)"/>
    <property type="match status" value="1"/>
</dbReference>
<gene>
    <name evidence="2" type="ORF">I601_3202</name>
</gene>
<name>A0A1A9GMU4_9ACTN</name>
<sequence>MTQASWNGTVIADSETTSVVEGNHYFSADSLRWELLEENDRQTVCPWKGTASYYDIVVGDKTNRGAAWRYRAPSAAAADTERHVAFGGGVTVERAPSRLRRLFSGGWSR</sequence>
<dbReference type="Proteomes" id="UP000077868">
    <property type="component" value="Chromosome"/>
</dbReference>
<reference evidence="2 3" key="1">
    <citation type="submission" date="2016-03" db="EMBL/GenBank/DDBJ databases">
        <title>Complete genome sequence of a soil Actinobacterium, Nocardioides dokdonensis FR1436.</title>
        <authorList>
            <person name="Kwon S.-K."/>
            <person name="Kim K."/>
            <person name="Kim J.F."/>
        </authorList>
    </citation>
    <scope>NUCLEOTIDE SEQUENCE [LARGE SCALE GENOMIC DNA]</scope>
    <source>
        <strain evidence="2 3">FR1436</strain>
    </source>
</reference>
<dbReference type="STRING" id="1300347.I601_3202"/>
<organism evidence="2 3">
    <name type="scientific">Nocardioides dokdonensis FR1436</name>
    <dbReference type="NCBI Taxonomy" id="1300347"/>
    <lineage>
        <taxon>Bacteria</taxon>
        <taxon>Bacillati</taxon>
        <taxon>Actinomycetota</taxon>
        <taxon>Actinomycetes</taxon>
        <taxon>Propionibacteriales</taxon>
        <taxon>Nocardioidaceae</taxon>
        <taxon>Nocardioides</taxon>
    </lineage>
</organism>
<dbReference type="RefSeq" id="WP_068111795.1">
    <property type="nucleotide sequence ID" value="NZ_CP015079.1"/>
</dbReference>
<evidence type="ECO:0000313" key="2">
    <source>
        <dbReference type="EMBL" id="ANH39609.1"/>
    </source>
</evidence>
<evidence type="ECO:0000259" key="1">
    <source>
        <dbReference type="Pfam" id="PF04248"/>
    </source>
</evidence>
<dbReference type="PANTHER" id="PTHR34310:SF5">
    <property type="entry name" value="DUF427 DOMAIN PROTEIN (AFU_ORTHOLOGUE AFUA_3G02220)"/>
    <property type="match status" value="1"/>
</dbReference>